<keyword evidence="4 7" id="KW-0255">Endonuclease</keyword>
<sequence>MNTRLTYRFPKSMRLRTRKQYQRMANGSTRYIGRWIILDLRFNDRSHSQLGITVTRRFGKAHHRNRFKRVVREAFRLSYHTFPQTLLLNVKPRTLAHQAKMQDIQAELMELINQAYRHYQKLS</sequence>
<organism evidence="9 10">
    <name type="scientific">Candidatus Protochlamydia amoebophila</name>
    <dbReference type="NCBI Taxonomy" id="362787"/>
    <lineage>
        <taxon>Bacteria</taxon>
        <taxon>Pseudomonadati</taxon>
        <taxon>Chlamydiota</taxon>
        <taxon>Chlamydiia</taxon>
        <taxon>Parachlamydiales</taxon>
        <taxon>Parachlamydiaceae</taxon>
        <taxon>Candidatus Protochlamydia</taxon>
    </lineage>
</organism>
<evidence type="ECO:0000256" key="7">
    <source>
        <dbReference type="HAMAP-Rule" id="MF_00227"/>
    </source>
</evidence>
<keyword evidence="5 7" id="KW-0378">Hydrolase</keyword>
<dbReference type="PANTHER" id="PTHR33992">
    <property type="entry name" value="RIBONUCLEASE P PROTEIN COMPONENT"/>
    <property type="match status" value="1"/>
</dbReference>
<dbReference type="InterPro" id="IPR020568">
    <property type="entry name" value="Ribosomal_Su5_D2-typ_SF"/>
</dbReference>
<proteinExistence type="inferred from homology"/>
<protein>
    <recommendedName>
        <fullName evidence="7 8">Ribonuclease P protein component</fullName>
        <shortName evidence="7">RNase P protein</shortName>
        <shortName evidence="7">RNaseP protein</shortName>
        <ecNumber evidence="7 8">3.1.26.5</ecNumber>
    </recommendedName>
    <alternativeName>
        <fullName evidence="7">Protein C5</fullName>
    </alternativeName>
</protein>
<dbReference type="GO" id="GO:0004526">
    <property type="term" value="F:ribonuclease P activity"/>
    <property type="evidence" value="ECO:0007669"/>
    <property type="project" value="UniProtKB-UniRule"/>
</dbReference>
<dbReference type="GO" id="GO:0030677">
    <property type="term" value="C:ribonuclease P complex"/>
    <property type="evidence" value="ECO:0007669"/>
    <property type="project" value="TreeGrafter"/>
</dbReference>
<evidence type="ECO:0000256" key="4">
    <source>
        <dbReference type="ARBA" id="ARBA00022759"/>
    </source>
</evidence>
<gene>
    <name evidence="7 9" type="primary">rnpA</name>
    <name evidence="9" type="ORF">DB44_CW00420</name>
</gene>
<dbReference type="PATRIC" id="fig|362787.3.peg.1122"/>
<dbReference type="GO" id="GO:0001682">
    <property type="term" value="P:tRNA 5'-leader removal"/>
    <property type="evidence" value="ECO:0007669"/>
    <property type="project" value="UniProtKB-UniRule"/>
</dbReference>
<keyword evidence="6 7" id="KW-0694">RNA-binding</keyword>
<comment type="similarity">
    <text evidence="7">Belongs to the RnpA family.</text>
</comment>
<comment type="subunit">
    <text evidence="7">Consists of a catalytic RNA component (M1 or rnpB) and a protein subunit.</text>
</comment>
<evidence type="ECO:0000313" key="10">
    <source>
        <dbReference type="Proteomes" id="UP000031465"/>
    </source>
</evidence>
<dbReference type="InterPro" id="IPR020539">
    <property type="entry name" value="RNase_P_CS"/>
</dbReference>
<comment type="function">
    <text evidence="1 7">RNaseP catalyzes the removal of the 5'-leader sequence from pre-tRNA to produce the mature 5'-terminus. It can also cleave other RNA substrates such as 4.5S RNA. The protein component plays an auxiliary but essential role in vivo by binding to the 5'-leader sequence and broadening the substrate specificity of the ribozyme.</text>
</comment>
<accession>A0A0C1H2I5</accession>
<name>A0A0C1H2I5_9BACT</name>
<dbReference type="Pfam" id="PF00825">
    <property type="entry name" value="Ribonuclease_P"/>
    <property type="match status" value="1"/>
</dbReference>
<keyword evidence="2 7" id="KW-0819">tRNA processing</keyword>
<evidence type="ECO:0000256" key="8">
    <source>
        <dbReference type="NCBIfam" id="TIGR00188"/>
    </source>
</evidence>
<evidence type="ECO:0000313" key="9">
    <source>
        <dbReference type="EMBL" id="KIC71869.1"/>
    </source>
</evidence>
<comment type="caution">
    <text evidence="9">The sequence shown here is derived from an EMBL/GenBank/DDBJ whole genome shotgun (WGS) entry which is preliminary data.</text>
</comment>
<dbReference type="HAMAP" id="MF_00227">
    <property type="entry name" value="RNase_P"/>
    <property type="match status" value="1"/>
</dbReference>
<comment type="catalytic activity">
    <reaction evidence="7">
        <text>Endonucleolytic cleavage of RNA, removing 5'-extranucleotides from tRNA precursor.</text>
        <dbReference type="EC" id="3.1.26.5"/>
    </reaction>
</comment>
<reference evidence="9 10" key="1">
    <citation type="journal article" date="2014" name="Mol. Biol. Evol.">
        <title>Massive expansion of Ubiquitination-related gene families within the Chlamydiae.</title>
        <authorList>
            <person name="Domman D."/>
            <person name="Collingro A."/>
            <person name="Lagkouvardos I."/>
            <person name="Gehre L."/>
            <person name="Weinmaier T."/>
            <person name="Rattei T."/>
            <person name="Subtil A."/>
            <person name="Horn M."/>
        </authorList>
    </citation>
    <scope>NUCLEOTIDE SEQUENCE [LARGE SCALE GENOMIC DNA]</scope>
    <source>
        <strain evidence="9 10">EI2</strain>
    </source>
</reference>
<dbReference type="InterPro" id="IPR000100">
    <property type="entry name" value="RNase_P"/>
</dbReference>
<evidence type="ECO:0000256" key="1">
    <source>
        <dbReference type="ARBA" id="ARBA00002663"/>
    </source>
</evidence>
<dbReference type="EMBL" id="JSAN01000069">
    <property type="protein sequence ID" value="KIC71869.1"/>
    <property type="molecule type" value="Genomic_DNA"/>
</dbReference>
<evidence type="ECO:0000256" key="3">
    <source>
        <dbReference type="ARBA" id="ARBA00022722"/>
    </source>
</evidence>
<dbReference type="InterPro" id="IPR014721">
    <property type="entry name" value="Ribsml_uS5_D2-typ_fold_subgr"/>
</dbReference>
<dbReference type="PROSITE" id="PS00648">
    <property type="entry name" value="RIBONUCLEASE_P"/>
    <property type="match status" value="1"/>
</dbReference>
<evidence type="ECO:0000256" key="2">
    <source>
        <dbReference type="ARBA" id="ARBA00022694"/>
    </source>
</evidence>
<evidence type="ECO:0000256" key="5">
    <source>
        <dbReference type="ARBA" id="ARBA00022801"/>
    </source>
</evidence>
<keyword evidence="3 7" id="KW-0540">Nuclease</keyword>
<dbReference type="Gene3D" id="3.30.230.10">
    <property type="match status" value="1"/>
</dbReference>
<dbReference type="GO" id="GO:0042781">
    <property type="term" value="F:3'-tRNA processing endoribonuclease activity"/>
    <property type="evidence" value="ECO:0007669"/>
    <property type="project" value="TreeGrafter"/>
</dbReference>
<dbReference type="PANTHER" id="PTHR33992:SF1">
    <property type="entry name" value="RIBONUCLEASE P PROTEIN COMPONENT"/>
    <property type="match status" value="1"/>
</dbReference>
<dbReference type="Proteomes" id="UP000031465">
    <property type="component" value="Unassembled WGS sequence"/>
</dbReference>
<dbReference type="SUPFAM" id="SSF54211">
    <property type="entry name" value="Ribosomal protein S5 domain 2-like"/>
    <property type="match status" value="1"/>
</dbReference>
<dbReference type="EC" id="3.1.26.5" evidence="7 8"/>
<dbReference type="NCBIfam" id="TIGR00188">
    <property type="entry name" value="rnpA"/>
    <property type="match status" value="1"/>
</dbReference>
<dbReference type="AlphaFoldDB" id="A0A0C1H2I5"/>
<evidence type="ECO:0000256" key="6">
    <source>
        <dbReference type="ARBA" id="ARBA00022884"/>
    </source>
</evidence>
<dbReference type="GO" id="GO:0000049">
    <property type="term" value="F:tRNA binding"/>
    <property type="evidence" value="ECO:0007669"/>
    <property type="project" value="UniProtKB-UniRule"/>
</dbReference>